<feature type="transmembrane region" description="Helical" evidence="12">
    <location>
        <begin position="95"/>
        <end position="117"/>
    </location>
</feature>
<keyword evidence="14" id="KW-1185">Reference proteome</keyword>
<name>A0ABW2L2F1_9BACT</name>
<evidence type="ECO:0000256" key="12">
    <source>
        <dbReference type="SAM" id="Phobius"/>
    </source>
</evidence>
<dbReference type="InterPro" id="IPR003780">
    <property type="entry name" value="COX15/CtaA_fam"/>
</dbReference>
<evidence type="ECO:0000256" key="8">
    <source>
        <dbReference type="ARBA" id="ARBA00023133"/>
    </source>
</evidence>
<dbReference type="Proteomes" id="UP001596472">
    <property type="component" value="Unassembled WGS sequence"/>
</dbReference>
<keyword evidence="10" id="KW-1015">Disulfide bond</keyword>
<evidence type="ECO:0000256" key="6">
    <source>
        <dbReference type="ARBA" id="ARBA00023002"/>
    </source>
</evidence>
<evidence type="ECO:0000256" key="5">
    <source>
        <dbReference type="ARBA" id="ARBA00022989"/>
    </source>
</evidence>
<feature type="transmembrane region" description="Helical" evidence="12">
    <location>
        <begin position="196"/>
        <end position="215"/>
    </location>
</feature>
<evidence type="ECO:0000256" key="4">
    <source>
        <dbReference type="ARBA" id="ARBA00022723"/>
    </source>
</evidence>
<gene>
    <name evidence="13" type="ORF">ACFQY0_01840</name>
</gene>
<keyword evidence="8" id="KW-0350">Heme biosynthesis</keyword>
<evidence type="ECO:0000256" key="2">
    <source>
        <dbReference type="ARBA" id="ARBA00022475"/>
    </source>
</evidence>
<keyword evidence="2" id="KW-1003">Cell membrane</keyword>
<comment type="subcellular location">
    <subcellularLocation>
        <location evidence="1">Membrane</location>
        <topology evidence="1">Multi-pass membrane protein</topology>
    </subcellularLocation>
</comment>
<organism evidence="13 14">
    <name type="scientific">Haloferula chungangensis</name>
    <dbReference type="NCBI Taxonomy" id="1048331"/>
    <lineage>
        <taxon>Bacteria</taxon>
        <taxon>Pseudomonadati</taxon>
        <taxon>Verrucomicrobiota</taxon>
        <taxon>Verrucomicrobiia</taxon>
        <taxon>Verrucomicrobiales</taxon>
        <taxon>Verrucomicrobiaceae</taxon>
        <taxon>Haloferula</taxon>
    </lineage>
</organism>
<evidence type="ECO:0000256" key="11">
    <source>
        <dbReference type="ARBA" id="ARBA00023444"/>
    </source>
</evidence>
<accession>A0ABW2L2F1</accession>
<dbReference type="PANTHER" id="PTHR35457">
    <property type="entry name" value="HEME A SYNTHASE"/>
    <property type="match status" value="1"/>
</dbReference>
<evidence type="ECO:0000256" key="10">
    <source>
        <dbReference type="ARBA" id="ARBA00023157"/>
    </source>
</evidence>
<protein>
    <submittedName>
        <fullName evidence="13">Heme A synthase</fullName>
    </submittedName>
</protein>
<feature type="transmembrane region" description="Helical" evidence="12">
    <location>
        <begin position="245"/>
        <end position="265"/>
    </location>
</feature>
<dbReference type="InterPro" id="IPR050450">
    <property type="entry name" value="COX15/CtaA_HemeA_synthase"/>
</dbReference>
<dbReference type="EMBL" id="JBHTBS010000001">
    <property type="protein sequence ID" value="MFC7335904.1"/>
    <property type="molecule type" value="Genomic_DNA"/>
</dbReference>
<proteinExistence type="predicted"/>
<comment type="caution">
    <text evidence="13">The sequence shown here is derived from an EMBL/GenBank/DDBJ whole genome shotgun (WGS) entry which is preliminary data.</text>
</comment>
<evidence type="ECO:0000313" key="13">
    <source>
        <dbReference type="EMBL" id="MFC7335904.1"/>
    </source>
</evidence>
<feature type="transmembrane region" description="Helical" evidence="12">
    <location>
        <begin position="154"/>
        <end position="175"/>
    </location>
</feature>
<keyword evidence="3 12" id="KW-0812">Transmembrane</keyword>
<keyword evidence="9 12" id="KW-0472">Membrane</keyword>
<feature type="transmembrane region" description="Helical" evidence="12">
    <location>
        <begin position="124"/>
        <end position="148"/>
    </location>
</feature>
<keyword evidence="5 12" id="KW-1133">Transmembrane helix</keyword>
<dbReference type="PANTHER" id="PTHR35457:SF1">
    <property type="entry name" value="HEME A SYNTHASE"/>
    <property type="match status" value="1"/>
</dbReference>
<evidence type="ECO:0000256" key="1">
    <source>
        <dbReference type="ARBA" id="ARBA00004141"/>
    </source>
</evidence>
<sequence>MNRFQKLATAALVSVVILLFVGAIVRVTGAGLGCPDWPKCWGCIIPPWKVEQVDLGRIDFEKFQRKAERLGRDPETVTPEHILENFNPRHVWTEFVNRLFALPVAFFSLATMVAAFGQPRRRRIVWWSALVSLILVGANAVLGAMVVYSGLKPGVLTLHMALAMLLVGLLTYTAWRGTDQPWSLRLDSRSILSVRAWVFALLALIVVEGIMGTQIREMTDLLAKSHDGAPREEWIGELEGTSVYLIHRSFSWAIVVVSFFAWWQTGKATGGEVGKPAKVLLALVGVQMVLGLVMSQIRVFAVVQVLHVGLAGIMLAAVVLWLCGTWKVRELSS</sequence>
<keyword evidence="7" id="KW-0408">Iron</keyword>
<feature type="transmembrane region" description="Helical" evidence="12">
    <location>
        <begin position="301"/>
        <end position="323"/>
    </location>
</feature>
<keyword evidence="6" id="KW-0560">Oxidoreductase</keyword>
<comment type="pathway">
    <text evidence="11">Porphyrin-containing compound metabolism.</text>
</comment>
<feature type="transmembrane region" description="Helical" evidence="12">
    <location>
        <begin position="277"/>
        <end position="295"/>
    </location>
</feature>
<evidence type="ECO:0000313" key="14">
    <source>
        <dbReference type="Proteomes" id="UP001596472"/>
    </source>
</evidence>
<dbReference type="RefSeq" id="WP_379708478.1">
    <property type="nucleotide sequence ID" value="NZ_JBHTBS010000001.1"/>
</dbReference>
<reference evidence="14" key="1">
    <citation type="journal article" date="2019" name="Int. J. Syst. Evol. Microbiol.">
        <title>The Global Catalogue of Microorganisms (GCM) 10K type strain sequencing project: providing services to taxonomists for standard genome sequencing and annotation.</title>
        <authorList>
            <consortium name="The Broad Institute Genomics Platform"/>
            <consortium name="The Broad Institute Genome Sequencing Center for Infectious Disease"/>
            <person name="Wu L."/>
            <person name="Ma J."/>
        </authorList>
    </citation>
    <scope>NUCLEOTIDE SEQUENCE [LARGE SCALE GENOMIC DNA]</scope>
    <source>
        <strain evidence="14">CGMCC 4.1467</strain>
    </source>
</reference>
<keyword evidence="4" id="KW-0479">Metal-binding</keyword>
<dbReference type="Pfam" id="PF02628">
    <property type="entry name" value="COX15-CtaA"/>
    <property type="match status" value="1"/>
</dbReference>
<evidence type="ECO:0000256" key="9">
    <source>
        <dbReference type="ARBA" id="ARBA00023136"/>
    </source>
</evidence>
<evidence type="ECO:0000256" key="3">
    <source>
        <dbReference type="ARBA" id="ARBA00022692"/>
    </source>
</evidence>
<evidence type="ECO:0000256" key="7">
    <source>
        <dbReference type="ARBA" id="ARBA00023004"/>
    </source>
</evidence>